<organism evidence="2 3">
    <name type="scientific">Daphnia magna</name>
    <dbReference type="NCBI Taxonomy" id="35525"/>
    <lineage>
        <taxon>Eukaryota</taxon>
        <taxon>Metazoa</taxon>
        <taxon>Ecdysozoa</taxon>
        <taxon>Arthropoda</taxon>
        <taxon>Crustacea</taxon>
        <taxon>Branchiopoda</taxon>
        <taxon>Diplostraca</taxon>
        <taxon>Cladocera</taxon>
        <taxon>Anomopoda</taxon>
        <taxon>Daphniidae</taxon>
        <taxon>Daphnia</taxon>
    </lineage>
</organism>
<evidence type="ECO:0000313" key="2">
    <source>
        <dbReference type="EMBL" id="KZS06402.1"/>
    </source>
</evidence>
<sequence length="79" mass="8958">MGILAMILCNIIGGYVLSTCISSNALARRGRDTPQLIYAVLNDGQQCRCQNLQTERSSFDRFSFESVAISRYKFHTIFF</sequence>
<comment type="caution">
    <text evidence="2">The sequence shown here is derived from an EMBL/GenBank/DDBJ whole genome shotgun (WGS) entry which is preliminary data.</text>
</comment>
<proteinExistence type="predicted"/>
<evidence type="ECO:0008006" key="4">
    <source>
        <dbReference type="Google" id="ProtNLM"/>
    </source>
</evidence>
<protein>
    <recommendedName>
        <fullName evidence="4">Secreted protein</fullName>
    </recommendedName>
</protein>
<keyword evidence="3" id="KW-1185">Reference proteome</keyword>
<evidence type="ECO:0000256" key="1">
    <source>
        <dbReference type="SAM" id="SignalP"/>
    </source>
</evidence>
<feature type="chain" id="PRO_5007852172" description="Secreted protein" evidence="1">
    <location>
        <begin position="19"/>
        <end position="79"/>
    </location>
</feature>
<dbReference type="Proteomes" id="UP000076858">
    <property type="component" value="Unassembled WGS sequence"/>
</dbReference>
<dbReference type="AlphaFoldDB" id="A0A164P0E0"/>
<name>A0A164P0E0_9CRUS</name>
<accession>A0A164P0E0</accession>
<reference evidence="2 3" key="1">
    <citation type="submission" date="2016-03" db="EMBL/GenBank/DDBJ databases">
        <title>EvidentialGene: Evidence-directed Construction of Genes on Genomes.</title>
        <authorList>
            <person name="Gilbert D.G."/>
            <person name="Choi J.-H."/>
            <person name="Mockaitis K."/>
            <person name="Colbourne J."/>
            <person name="Pfrender M."/>
        </authorList>
    </citation>
    <scope>NUCLEOTIDE SEQUENCE [LARGE SCALE GENOMIC DNA]</scope>
    <source>
        <strain evidence="2 3">Xinb3</strain>
        <tissue evidence="2">Complete organism</tissue>
    </source>
</reference>
<gene>
    <name evidence="2" type="ORF">APZ42_030157</name>
</gene>
<dbReference type="EMBL" id="LRGB01002751">
    <property type="protein sequence ID" value="KZS06402.1"/>
    <property type="molecule type" value="Genomic_DNA"/>
</dbReference>
<evidence type="ECO:0000313" key="3">
    <source>
        <dbReference type="Proteomes" id="UP000076858"/>
    </source>
</evidence>
<feature type="signal peptide" evidence="1">
    <location>
        <begin position="1"/>
        <end position="18"/>
    </location>
</feature>
<keyword evidence="1" id="KW-0732">Signal</keyword>